<dbReference type="GO" id="GO:0008270">
    <property type="term" value="F:zinc ion binding"/>
    <property type="evidence" value="ECO:0007669"/>
    <property type="project" value="InterPro"/>
</dbReference>
<dbReference type="CDD" id="cd00067">
    <property type="entry name" value="GAL4"/>
    <property type="match status" value="1"/>
</dbReference>
<protein>
    <recommendedName>
        <fullName evidence="7">Zn(2)-C6 fungal-type domain-containing protein</fullName>
    </recommendedName>
</protein>
<dbReference type="GO" id="GO:0003677">
    <property type="term" value="F:DNA binding"/>
    <property type="evidence" value="ECO:0007669"/>
    <property type="project" value="UniProtKB-KW"/>
</dbReference>
<dbReference type="STRING" id="91928.A0A0D2BN84"/>
<dbReference type="PROSITE" id="PS00463">
    <property type="entry name" value="ZN2_CY6_FUNGAL_1"/>
    <property type="match status" value="1"/>
</dbReference>
<keyword evidence="3" id="KW-0805">Transcription regulation</keyword>
<keyword evidence="6" id="KW-0539">Nucleus</keyword>
<dbReference type="GO" id="GO:0000981">
    <property type="term" value="F:DNA-binding transcription factor activity, RNA polymerase II-specific"/>
    <property type="evidence" value="ECO:0007669"/>
    <property type="project" value="InterPro"/>
</dbReference>
<dbReference type="InterPro" id="IPR001138">
    <property type="entry name" value="Zn2Cys6_DnaBD"/>
</dbReference>
<dbReference type="SMART" id="SM00066">
    <property type="entry name" value="GAL4"/>
    <property type="match status" value="1"/>
</dbReference>
<keyword evidence="9" id="KW-1185">Reference proteome</keyword>
<dbReference type="PANTHER" id="PTHR36206:SF13">
    <property type="entry name" value="TRANSCRIPTIONAL REGULATORY PROTEIN MOC3"/>
    <property type="match status" value="1"/>
</dbReference>
<dbReference type="PROSITE" id="PS50048">
    <property type="entry name" value="ZN2_CY6_FUNGAL_2"/>
    <property type="match status" value="1"/>
</dbReference>
<keyword evidence="4" id="KW-0238">DNA-binding</keyword>
<reference evidence="8 9" key="1">
    <citation type="submission" date="2015-01" db="EMBL/GenBank/DDBJ databases">
        <title>The Genome Sequence of Exophiala spinifera CBS89968.</title>
        <authorList>
            <consortium name="The Broad Institute Genomics Platform"/>
            <person name="Cuomo C."/>
            <person name="de Hoog S."/>
            <person name="Gorbushina A."/>
            <person name="Stielow B."/>
            <person name="Teixiera M."/>
            <person name="Abouelleil A."/>
            <person name="Chapman S.B."/>
            <person name="Priest M."/>
            <person name="Young S.K."/>
            <person name="Wortman J."/>
            <person name="Nusbaum C."/>
            <person name="Birren B."/>
        </authorList>
    </citation>
    <scope>NUCLEOTIDE SEQUENCE [LARGE SCALE GENOMIC DNA]</scope>
    <source>
        <strain evidence="8 9">CBS 89968</strain>
    </source>
</reference>
<organism evidence="8 9">
    <name type="scientific">Exophiala spinifera</name>
    <dbReference type="NCBI Taxonomy" id="91928"/>
    <lineage>
        <taxon>Eukaryota</taxon>
        <taxon>Fungi</taxon>
        <taxon>Dikarya</taxon>
        <taxon>Ascomycota</taxon>
        <taxon>Pezizomycotina</taxon>
        <taxon>Eurotiomycetes</taxon>
        <taxon>Chaetothyriomycetidae</taxon>
        <taxon>Chaetothyriales</taxon>
        <taxon>Herpotrichiellaceae</taxon>
        <taxon>Exophiala</taxon>
    </lineage>
</organism>
<evidence type="ECO:0000256" key="1">
    <source>
        <dbReference type="ARBA" id="ARBA00022723"/>
    </source>
</evidence>
<dbReference type="Proteomes" id="UP000053328">
    <property type="component" value="Unassembled WGS sequence"/>
</dbReference>
<dbReference type="HOGENOM" id="CLU_395889_0_0_1"/>
<keyword evidence="2" id="KW-0862">Zinc</keyword>
<dbReference type="AlphaFoldDB" id="A0A0D2BN84"/>
<evidence type="ECO:0000256" key="4">
    <source>
        <dbReference type="ARBA" id="ARBA00023125"/>
    </source>
</evidence>
<evidence type="ECO:0000313" key="9">
    <source>
        <dbReference type="Proteomes" id="UP000053328"/>
    </source>
</evidence>
<dbReference type="EMBL" id="KN847498">
    <property type="protein sequence ID" value="KIW12584.1"/>
    <property type="molecule type" value="Genomic_DNA"/>
</dbReference>
<evidence type="ECO:0000256" key="3">
    <source>
        <dbReference type="ARBA" id="ARBA00023015"/>
    </source>
</evidence>
<evidence type="ECO:0000259" key="7">
    <source>
        <dbReference type="PROSITE" id="PS50048"/>
    </source>
</evidence>
<feature type="domain" description="Zn(2)-C6 fungal-type" evidence="7">
    <location>
        <begin position="58"/>
        <end position="86"/>
    </location>
</feature>
<dbReference type="OrthoDB" id="4118594at2759"/>
<name>A0A0D2BN84_9EURO</name>
<dbReference type="RefSeq" id="XP_016232800.1">
    <property type="nucleotide sequence ID" value="XM_016384177.1"/>
</dbReference>
<dbReference type="InterPro" id="IPR052360">
    <property type="entry name" value="Transcr_Regulatory_Proteins"/>
</dbReference>
<keyword evidence="1" id="KW-0479">Metal-binding</keyword>
<dbReference type="Pfam" id="PF00172">
    <property type="entry name" value="Zn_clus"/>
    <property type="match status" value="1"/>
</dbReference>
<evidence type="ECO:0000256" key="6">
    <source>
        <dbReference type="ARBA" id="ARBA00023242"/>
    </source>
</evidence>
<dbReference type="SUPFAM" id="SSF57701">
    <property type="entry name" value="Zn2/Cys6 DNA-binding domain"/>
    <property type="match status" value="1"/>
</dbReference>
<dbReference type="InterPro" id="IPR036864">
    <property type="entry name" value="Zn2-C6_fun-type_DNA-bd_sf"/>
</dbReference>
<accession>A0A0D2BN84</accession>
<dbReference type="GeneID" id="27336945"/>
<evidence type="ECO:0000256" key="2">
    <source>
        <dbReference type="ARBA" id="ARBA00022833"/>
    </source>
</evidence>
<dbReference type="Gene3D" id="4.10.240.10">
    <property type="entry name" value="Zn(2)-C6 fungal-type DNA-binding domain"/>
    <property type="match status" value="1"/>
</dbReference>
<evidence type="ECO:0000313" key="8">
    <source>
        <dbReference type="EMBL" id="KIW12584.1"/>
    </source>
</evidence>
<dbReference type="PANTHER" id="PTHR36206">
    <property type="entry name" value="ASPERCRYPTIN BIOSYNTHESIS CLUSTER-SPECIFIC TRANSCRIPTION REGULATOR ATNN-RELATED"/>
    <property type="match status" value="1"/>
</dbReference>
<sequence length="696" mass="78133">MPPPRLLHVIPRTGDRMKAEQITHRELATVSSLPVPVKMDEGRALQRSKRHAPKVRSGCVTCKRRRVKCDEHKPACQRCKTNRLHCEGYAPPKTWIFEPRQQPSTTVSSRQLHLASDVIRESGAGIKLYPSKDLHYHGTFAGHPGELMAFEFFAKVTAPVAGRWAAPELWQRLVLRAAWEEAAIKDCIVSLTITSLERGPSQVQISIPTTLRSRDYYYFRAASLLSKHESKPVELCLIASVTFWHFDLFNRRPLRAMIHLHATTSLWQSLRGSAPFSTALGTEIEKLLCSLAGIDSLHESGNASHMLPSPEGYSFRKTQAKTHGFISLNAARASLSRCIWAAVLAYDPSATAHTLRDLADVEHVVFQKEMDGLLDFSDLPLCTLSDCLNLFYSWQQRMWLTPDLIVPFTGRQSLLLHAQLIQSVIQKDVNNSTAGIHDLSESNESLFVRVLDAVADIVRTTQHHKHSNPPTTDNTKPTSLRPLVLFIMRRTNLEATLSRAAQLMEDVEVVEKDTDAVLLLWMGFILENTLAAGPPVPNPLVFQCVRDETDVVRKDANLYHEIPQYVQELGCLSVGTVVNFNYPSFRVRSLYPSAGTMPPQRRRRFLASGDDLEAKNAREEKSIEECSQLDLDDSPDIAASSEKRRKGLMTAWKYYADASCYRCASSSAYSINTPLTPTRLQLLWAPPGPRRPKRAG</sequence>
<keyword evidence="5" id="KW-0804">Transcription</keyword>
<gene>
    <name evidence="8" type="ORF">PV08_09862</name>
</gene>
<proteinExistence type="predicted"/>
<dbReference type="VEuPathDB" id="FungiDB:PV08_09862"/>
<evidence type="ECO:0000256" key="5">
    <source>
        <dbReference type="ARBA" id="ARBA00023163"/>
    </source>
</evidence>